<accession>H8YZ13</accession>
<dbReference type="PANTHER" id="PTHR34203:SF15">
    <property type="entry name" value="SLL1173 PROTEIN"/>
    <property type="match status" value="1"/>
</dbReference>
<dbReference type="GO" id="GO:0032259">
    <property type="term" value="P:methylation"/>
    <property type="evidence" value="ECO:0007669"/>
    <property type="project" value="UniProtKB-KW"/>
</dbReference>
<dbReference type="InterPro" id="IPR006342">
    <property type="entry name" value="FkbM_mtfrase"/>
</dbReference>
<dbReference type="Pfam" id="PF05050">
    <property type="entry name" value="Methyltransf_21"/>
    <property type="match status" value="1"/>
</dbReference>
<dbReference type="AlphaFoldDB" id="H8YZ13"/>
<reference evidence="2 3" key="2">
    <citation type="submission" date="2011-11" db="EMBL/GenBank/DDBJ databases">
        <authorList>
            <consortium name="US DOE Joint Genome Institute"/>
            <person name="Lucas S."/>
            <person name="Han J."/>
            <person name="Lapidus A."/>
            <person name="Cheng J.-F."/>
            <person name="Goodwin L."/>
            <person name="Pitluck S."/>
            <person name="Peters L."/>
            <person name="Ovchinnikova G."/>
            <person name="Zhang X."/>
            <person name="Detter J.C."/>
            <person name="Han C."/>
            <person name="Tapia R."/>
            <person name="Land M."/>
            <person name="Hauser L."/>
            <person name="Kyrpides N."/>
            <person name="Ivanova N."/>
            <person name="Pagani I."/>
            <person name="Vogl K."/>
            <person name="Liu Z."/>
            <person name="Overmann J."/>
            <person name="Frigaard N.-U."/>
            <person name="Bryant D."/>
            <person name="Woyke T."/>
        </authorList>
    </citation>
    <scope>NUCLEOTIDE SEQUENCE [LARGE SCALE GENOMIC DNA]</scope>
    <source>
        <strain evidence="2 3">970</strain>
    </source>
</reference>
<proteinExistence type="predicted"/>
<evidence type="ECO:0000313" key="2">
    <source>
        <dbReference type="EMBL" id="EIC21940.1"/>
    </source>
</evidence>
<reference evidence="3" key="1">
    <citation type="submission" date="2011-06" db="EMBL/GenBank/DDBJ databases">
        <authorList>
            <consortium name="US DOE Joint Genome Institute (JGI-PGF)"/>
            <person name="Lucas S."/>
            <person name="Han J."/>
            <person name="Lapidus A."/>
            <person name="Cheng J.-F."/>
            <person name="Goodwin L."/>
            <person name="Pitluck S."/>
            <person name="Peters L."/>
            <person name="Land M.L."/>
            <person name="Hauser L."/>
            <person name="Vogl K."/>
            <person name="Liu Z."/>
            <person name="Overmann J."/>
            <person name="Frigaard N.-U."/>
            <person name="Bryant D.A."/>
            <person name="Woyke T.J."/>
        </authorList>
    </citation>
    <scope>NUCLEOTIDE SEQUENCE [LARGE SCALE GENOMIC DNA]</scope>
    <source>
        <strain evidence="3">970</strain>
    </source>
</reference>
<dbReference type="STRING" id="631362.Thi970DRAFT_02176"/>
<keyword evidence="2" id="KW-0808">Transferase</keyword>
<dbReference type="Proteomes" id="UP000002964">
    <property type="component" value="Unassembled WGS sequence"/>
</dbReference>
<evidence type="ECO:0000313" key="3">
    <source>
        <dbReference type="Proteomes" id="UP000002964"/>
    </source>
</evidence>
<dbReference type="RefSeq" id="WP_009148524.1">
    <property type="nucleotide sequence ID" value="NZ_CP121471.1"/>
</dbReference>
<dbReference type="HOGENOM" id="CLU_952958_0_0_6"/>
<dbReference type="eggNOG" id="COG2242">
    <property type="taxonomic scope" value="Bacteria"/>
</dbReference>
<evidence type="ECO:0000259" key="1">
    <source>
        <dbReference type="Pfam" id="PF05050"/>
    </source>
</evidence>
<dbReference type="EMBL" id="JH603169">
    <property type="protein sequence ID" value="EIC21940.1"/>
    <property type="molecule type" value="Genomic_DNA"/>
</dbReference>
<gene>
    <name evidence="2" type="ORF">Thi970DRAFT_02176</name>
</gene>
<dbReference type="GO" id="GO:0008168">
    <property type="term" value="F:methyltransferase activity"/>
    <property type="evidence" value="ECO:0007669"/>
    <property type="project" value="UniProtKB-KW"/>
</dbReference>
<dbReference type="InterPro" id="IPR029063">
    <property type="entry name" value="SAM-dependent_MTases_sf"/>
</dbReference>
<dbReference type="SUPFAM" id="SSF53335">
    <property type="entry name" value="S-adenosyl-L-methionine-dependent methyltransferases"/>
    <property type="match status" value="1"/>
</dbReference>
<dbReference type="Gene3D" id="3.40.50.150">
    <property type="entry name" value="Vaccinia Virus protein VP39"/>
    <property type="match status" value="1"/>
</dbReference>
<feature type="domain" description="Methyltransferase FkbM" evidence="1">
    <location>
        <begin position="102"/>
        <end position="253"/>
    </location>
</feature>
<dbReference type="InterPro" id="IPR052514">
    <property type="entry name" value="SAM-dependent_MTase"/>
</dbReference>
<dbReference type="OrthoDB" id="9814604at2"/>
<keyword evidence="3" id="KW-1185">Reference proteome</keyword>
<dbReference type="NCBIfam" id="TIGR01444">
    <property type="entry name" value="fkbM_fam"/>
    <property type="match status" value="1"/>
</dbReference>
<dbReference type="PANTHER" id="PTHR34203">
    <property type="entry name" value="METHYLTRANSFERASE, FKBM FAMILY PROTEIN"/>
    <property type="match status" value="1"/>
</dbReference>
<name>H8YZ13_9GAMM</name>
<keyword evidence="2" id="KW-0489">Methyltransferase</keyword>
<sequence>MKQEHTQNQKPQIYPKNLIPLYWRRKLKIALYNLRHRRSEQIWVHPSGLGFRLQIADESITIASINRWSKYRIGIAAEMYELAKRYGIDSLASLLRDRVVIDVGANIGELSLYCRQLGAKVIAIEPDPINHSALCENIDGTGIQSFQTALWHQNEILTFYSSVLRADSSLIPPDQYSDAFEIKAVTLDQFALSRGLERVFLLKADTEGAEPEMLRGAKNVLTRTCFVSIDCGPERQGAKTFDTCEQLLQELGFCTSALDAKRNILLGTNPNELKTQHIDFKAIPFPAQWPPP</sequence>
<organism evidence="2 3">
    <name type="scientific">Thiorhodovibrio frisius</name>
    <dbReference type="NCBI Taxonomy" id="631362"/>
    <lineage>
        <taxon>Bacteria</taxon>
        <taxon>Pseudomonadati</taxon>
        <taxon>Pseudomonadota</taxon>
        <taxon>Gammaproteobacteria</taxon>
        <taxon>Chromatiales</taxon>
        <taxon>Chromatiaceae</taxon>
        <taxon>Thiorhodovibrio</taxon>
    </lineage>
</organism>
<protein>
    <submittedName>
        <fullName evidence="2">Methyltransferase, FkbM family</fullName>
    </submittedName>
</protein>